<keyword evidence="10" id="KW-1185">Reference proteome</keyword>
<organism evidence="9 10">
    <name type="scientific">Paenibacillus contaminans</name>
    <dbReference type="NCBI Taxonomy" id="450362"/>
    <lineage>
        <taxon>Bacteria</taxon>
        <taxon>Bacillati</taxon>
        <taxon>Bacillota</taxon>
        <taxon>Bacilli</taxon>
        <taxon>Bacillales</taxon>
        <taxon>Paenibacillaceae</taxon>
        <taxon>Paenibacillus</taxon>
    </lineage>
</organism>
<dbReference type="InterPro" id="IPR035906">
    <property type="entry name" value="MetI-like_sf"/>
</dbReference>
<comment type="caution">
    <text evidence="9">The sequence shown here is derived from an EMBL/GenBank/DDBJ whole genome shotgun (WGS) entry which is preliminary data.</text>
</comment>
<protein>
    <submittedName>
        <fullName evidence="9">Sugar ABC transporter permease</fullName>
    </submittedName>
</protein>
<sequence length="302" mass="34325">MLIAKILRQRYLLLMLLPALLLVFVFSYVPLAGWMIAFKKYQVGLSVWDAKWSGFAQFKNFFMQSSDYVYLLRNTLAMNMMVIVANLSFGLLFALLLNEIRSRAFVKVIQTVSFFPFFISWVIVYSLTHALFAPTTGIVNDLLVGWGILDEGLNILGDKKYAWALIVGLEAWKSVGYISIIFIAAISAIPTDQYEAASIDGASRYAKIWHITIPNLLPTLVVLLILNSGWILNSNFEQYFMFTNPTNWEKMEVFDMYIYKFGLKQLNFPYSTAVGIVKSVVSIFIILAVNAFSRRVTGKGIF</sequence>
<keyword evidence="6 7" id="KW-0472">Membrane</keyword>
<evidence type="ECO:0000313" key="9">
    <source>
        <dbReference type="EMBL" id="RAV17737.1"/>
    </source>
</evidence>
<keyword evidence="3" id="KW-1003">Cell membrane</keyword>
<feature type="transmembrane region" description="Helical" evidence="7">
    <location>
        <begin position="104"/>
        <end position="124"/>
    </location>
</feature>
<evidence type="ECO:0000259" key="8">
    <source>
        <dbReference type="PROSITE" id="PS50928"/>
    </source>
</evidence>
<comment type="similarity">
    <text evidence="7">Belongs to the binding-protein-dependent transport system permease family.</text>
</comment>
<evidence type="ECO:0000313" key="10">
    <source>
        <dbReference type="Proteomes" id="UP000250369"/>
    </source>
</evidence>
<dbReference type="PANTHER" id="PTHR43227:SF11">
    <property type="entry name" value="BLL4140 PROTEIN"/>
    <property type="match status" value="1"/>
</dbReference>
<dbReference type="Proteomes" id="UP000250369">
    <property type="component" value="Unassembled WGS sequence"/>
</dbReference>
<dbReference type="CDD" id="cd06261">
    <property type="entry name" value="TM_PBP2"/>
    <property type="match status" value="1"/>
</dbReference>
<comment type="subcellular location">
    <subcellularLocation>
        <location evidence="1 7">Cell membrane</location>
        <topology evidence="1 7">Multi-pass membrane protein</topology>
    </subcellularLocation>
</comment>
<keyword evidence="5 7" id="KW-1133">Transmembrane helix</keyword>
<name>A0A329MJA5_9BACL</name>
<dbReference type="AlphaFoldDB" id="A0A329MJA5"/>
<feature type="domain" description="ABC transmembrane type-1" evidence="8">
    <location>
        <begin position="72"/>
        <end position="289"/>
    </location>
</feature>
<evidence type="ECO:0000256" key="7">
    <source>
        <dbReference type="RuleBase" id="RU363032"/>
    </source>
</evidence>
<feature type="transmembrane region" description="Helical" evidence="7">
    <location>
        <begin position="268"/>
        <end position="292"/>
    </location>
</feature>
<feature type="transmembrane region" description="Helical" evidence="7">
    <location>
        <begin position="12"/>
        <end position="37"/>
    </location>
</feature>
<reference evidence="9 10" key="1">
    <citation type="journal article" date="2009" name="Int. J. Syst. Evol. Microbiol.">
        <title>Paenibacillus contaminans sp. nov., isolated from a contaminated laboratory plate.</title>
        <authorList>
            <person name="Chou J.H."/>
            <person name="Lee J.H."/>
            <person name="Lin M.C."/>
            <person name="Chang P.S."/>
            <person name="Arun A.B."/>
            <person name="Young C.C."/>
            <person name="Chen W.M."/>
        </authorList>
    </citation>
    <scope>NUCLEOTIDE SEQUENCE [LARGE SCALE GENOMIC DNA]</scope>
    <source>
        <strain evidence="9 10">CKOBP-6</strain>
    </source>
</reference>
<feature type="transmembrane region" description="Helical" evidence="7">
    <location>
        <begin position="208"/>
        <end position="232"/>
    </location>
</feature>
<dbReference type="Pfam" id="PF00528">
    <property type="entry name" value="BPD_transp_1"/>
    <property type="match status" value="1"/>
</dbReference>
<keyword evidence="2 7" id="KW-0813">Transport</keyword>
<accession>A0A329MJA5</accession>
<evidence type="ECO:0000256" key="5">
    <source>
        <dbReference type="ARBA" id="ARBA00022989"/>
    </source>
</evidence>
<evidence type="ECO:0000256" key="6">
    <source>
        <dbReference type="ARBA" id="ARBA00023136"/>
    </source>
</evidence>
<dbReference type="SUPFAM" id="SSF161098">
    <property type="entry name" value="MetI-like"/>
    <property type="match status" value="1"/>
</dbReference>
<dbReference type="GO" id="GO:0055085">
    <property type="term" value="P:transmembrane transport"/>
    <property type="evidence" value="ECO:0007669"/>
    <property type="project" value="InterPro"/>
</dbReference>
<evidence type="ECO:0000256" key="4">
    <source>
        <dbReference type="ARBA" id="ARBA00022692"/>
    </source>
</evidence>
<dbReference type="InterPro" id="IPR000515">
    <property type="entry name" value="MetI-like"/>
</dbReference>
<proteinExistence type="inferred from homology"/>
<gene>
    <name evidence="9" type="ORF">DQG23_26820</name>
</gene>
<feature type="transmembrane region" description="Helical" evidence="7">
    <location>
        <begin position="161"/>
        <end position="188"/>
    </location>
</feature>
<evidence type="ECO:0000256" key="3">
    <source>
        <dbReference type="ARBA" id="ARBA00022475"/>
    </source>
</evidence>
<evidence type="ECO:0000256" key="2">
    <source>
        <dbReference type="ARBA" id="ARBA00022448"/>
    </source>
</evidence>
<dbReference type="GO" id="GO:0005886">
    <property type="term" value="C:plasma membrane"/>
    <property type="evidence" value="ECO:0007669"/>
    <property type="project" value="UniProtKB-SubCell"/>
</dbReference>
<dbReference type="PROSITE" id="PS50928">
    <property type="entry name" value="ABC_TM1"/>
    <property type="match status" value="1"/>
</dbReference>
<keyword evidence="4 7" id="KW-0812">Transmembrane</keyword>
<dbReference type="EMBL" id="QMFB01000018">
    <property type="protein sequence ID" value="RAV17737.1"/>
    <property type="molecule type" value="Genomic_DNA"/>
</dbReference>
<feature type="transmembrane region" description="Helical" evidence="7">
    <location>
        <begin position="76"/>
        <end position="97"/>
    </location>
</feature>
<dbReference type="Gene3D" id="1.10.3720.10">
    <property type="entry name" value="MetI-like"/>
    <property type="match status" value="1"/>
</dbReference>
<dbReference type="PANTHER" id="PTHR43227">
    <property type="entry name" value="BLL4140 PROTEIN"/>
    <property type="match status" value="1"/>
</dbReference>
<evidence type="ECO:0000256" key="1">
    <source>
        <dbReference type="ARBA" id="ARBA00004651"/>
    </source>
</evidence>
<dbReference type="InterPro" id="IPR050809">
    <property type="entry name" value="UgpAE/MalFG_permease"/>
</dbReference>